<dbReference type="AlphaFoldDB" id="A0A811UB85"/>
<feature type="chain" id="PRO_5032939415" evidence="1">
    <location>
        <begin position="20"/>
        <end position="142"/>
    </location>
</feature>
<sequence>MMMLSYQTLWLSFAATVMAERLFMTEKRKDPHFLNTAPRICQTTRSVKSNLQSMLIEHTGLATGDKFEPLHIRRIRIAQDELSIRLKNVTVHGISGANITKIRHDPNDYTFRAQIFLPALRLNADFRANGRLLFLPITTVAN</sequence>
<gene>
    <name evidence="2" type="ORF">CCAP1982_LOCUS3410</name>
</gene>
<dbReference type="OrthoDB" id="8175281at2759"/>
<evidence type="ECO:0000313" key="2">
    <source>
        <dbReference type="EMBL" id="CAD6994675.1"/>
    </source>
</evidence>
<evidence type="ECO:0000313" key="3">
    <source>
        <dbReference type="Proteomes" id="UP000606786"/>
    </source>
</evidence>
<comment type="caution">
    <text evidence="2">The sequence shown here is derived from an EMBL/GenBank/DDBJ whole genome shotgun (WGS) entry which is preliminary data.</text>
</comment>
<evidence type="ECO:0000256" key="1">
    <source>
        <dbReference type="SAM" id="SignalP"/>
    </source>
</evidence>
<feature type="signal peptide" evidence="1">
    <location>
        <begin position="1"/>
        <end position="19"/>
    </location>
</feature>
<keyword evidence="1" id="KW-0732">Signal</keyword>
<dbReference type="Proteomes" id="UP000606786">
    <property type="component" value="Unassembled WGS sequence"/>
</dbReference>
<dbReference type="PANTHER" id="PTHR11008:SF41">
    <property type="entry name" value="RE70318P"/>
    <property type="match status" value="1"/>
</dbReference>
<dbReference type="GO" id="GO:0005615">
    <property type="term" value="C:extracellular space"/>
    <property type="evidence" value="ECO:0007669"/>
    <property type="project" value="TreeGrafter"/>
</dbReference>
<keyword evidence="3" id="KW-1185">Reference proteome</keyword>
<dbReference type="Pfam" id="PF06585">
    <property type="entry name" value="JHBP"/>
    <property type="match status" value="1"/>
</dbReference>
<dbReference type="EMBL" id="CAJHJT010000001">
    <property type="protein sequence ID" value="CAD6994675.1"/>
    <property type="molecule type" value="Genomic_DNA"/>
</dbReference>
<dbReference type="Gene3D" id="3.15.10.30">
    <property type="entry name" value="Haemolymph juvenile hormone binding protein"/>
    <property type="match status" value="1"/>
</dbReference>
<name>A0A811UB85_CERCA</name>
<dbReference type="InterPro" id="IPR010562">
    <property type="entry name" value="Haemolymph_juvenile_hormone-bd"/>
</dbReference>
<organism evidence="2 3">
    <name type="scientific">Ceratitis capitata</name>
    <name type="common">Mediterranean fruit fly</name>
    <name type="synonym">Tephritis capitata</name>
    <dbReference type="NCBI Taxonomy" id="7213"/>
    <lineage>
        <taxon>Eukaryota</taxon>
        <taxon>Metazoa</taxon>
        <taxon>Ecdysozoa</taxon>
        <taxon>Arthropoda</taxon>
        <taxon>Hexapoda</taxon>
        <taxon>Insecta</taxon>
        <taxon>Pterygota</taxon>
        <taxon>Neoptera</taxon>
        <taxon>Endopterygota</taxon>
        <taxon>Diptera</taxon>
        <taxon>Brachycera</taxon>
        <taxon>Muscomorpha</taxon>
        <taxon>Tephritoidea</taxon>
        <taxon>Tephritidae</taxon>
        <taxon>Ceratitis</taxon>
        <taxon>Ceratitis</taxon>
    </lineage>
</organism>
<proteinExistence type="predicted"/>
<reference evidence="2" key="1">
    <citation type="submission" date="2020-11" db="EMBL/GenBank/DDBJ databases">
        <authorList>
            <person name="Whitehead M."/>
        </authorList>
    </citation>
    <scope>NUCLEOTIDE SEQUENCE</scope>
    <source>
        <strain evidence="2">EGII</strain>
    </source>
</reference>
<protein>
    <submittedName>
        <fullName evidence="2">(Mediterranean fruit fly) hypothetical protein</fullName>
    </submittedName>
</protein>
<dbReference type="InterPro" id="IPR038606">
    <property type="entry name" value="To_sf"/>
</dbReference>
<dbReference type="PANTHER" id="PTHR11008">
    <property type="entry name" value="PROTEIN TAKEOUT-LIKE PROTEIN"/>
    <property type="match status" value="1"/>
</dbReference>
<accession>A0A811UB85</accession>